<reference evidence="1" key="1">
    <citation type="submission" date="2020-08" db="EMBL/GenBank/DDBJ databases">
        <title>Genome public.</title>
        <authorList>
            <person name="Liu C."/>
            <person name="Sun Q."/>
        </authorList>
    </citation>
    <scope>NUCLEOTIDE SEQUENCE</scope>
    <source>
        <strain evidence="1">NSJ-44</strain>
    </source>
</reference>
<organism evidence="1 2">
    <name type="scientific">Luoshenia tenuis</name>
    <dbReference type="NCBI Taxonomy" id="2763654"/>
    <lineage>
        <taxon>Bacteria</taxon>
        <taxon>Bacillati</taxon>
        <taxon>Bacillota</taxon>
        <taxon>Clostridia</taxon>
        <taxon>Christensenellales</taxon>
        <taxon>Christensenellaceae</taxon>
        <taxon>Luoshenia</taxon>
    </lineage>
</organism>
<dbReference type="EMBL" id="JACRSO010000002">
    <property type="protein sequence ID" value="MBC8529071.1"/>
    <property type="molecule type" value="Genomic_DNA"/>
</dbReference>
<accession>A0A926HNF0</accession>
<evidence type="ECO:0000313" key="2">
    <source>
        <dbReference type="Proteomes" id="UP000654279"/>
    </source>
</evidence>
<name>A0A926HNF0_9FIRM</name>
<sequence>MVQIDEKTLAAFHRIWDGFPTCVRMIHRSHEVLAINDTAARLGLKVGERCNEDGNPQRHAGCKAGLALRTQKAQVQNTPAGRIKFWLPLEGYPEVYIHFSVASAELPVE</sequence>
<protein>
    <submittedName>
        <fullName evidence="1">Uncharacterized protein</fullName>
    </submittedName>
</protein>
<evidence type="ECO:0000313" key="1">
    <source>
        <dbReference type="EMBL" id="MBC8529071.1"/>
    </source>
</evidence>
<proteinExistence type="predicted"/>
<dbReference type="RefSeq" id="WP_249284964.1">
    <property type="nucleotide sequence ID" value="NZ_JACRSO010000002.1"/>
</dbReference>
<gene>
    <name evidence="1" type="ORF">H8699_06490</name>
</gene>
<dbReference type="AlphaFoldDB" id="A0A926HNF0"/>
<comment type="caution">
    <text evidence="1">The sequence shown here is derived from an EMBL/GenBank/DDBJ whole genome shotgun (WGS) entry which is preliminary data.</text>
</comment>
<keyword evidence="2" id="KW-1185">Reference proteome</keyword>
<dbReference type="Proteomes" id="UP000654279">
    <property type="component" value="Unassembled WGS sequence"/>
</dbReference>